<keyword evidence="3" id="KW-1185">Reference proteome</keyword>
<dbReference type="Proteomes" id="UP000299102">
    <property type="component" value="Unassembled WGS sequence"/>
</dbReference>
<accession>A0A4C1TEZ7</accession>
<dbReference type="OrthoDB" id="8123478at2759"/>
<feature type="region of interest" description="Disordered" evidence="1">
    <location>
        <begin position="177"/>
        <end position="201"/>
    </location>
</feature>
<protein>
    <submittedName>
        <fullName evidence="2">Probable ATP-dependent RNA helicase kurz</fullName>
    </submittedName>
</protein>
<dbReference type="GO" id="GO:0004386">
    <property type="term" value="F:helicase activity"/>
    <property type="evidence" value="ECO:0007669"/>
    <property type="project" value="UniProtKB-KW"/>
</dbReference>
<sequence length="230" mass="26677">MGKKVYNAKARQNPKTIIDNTALKNLKLELAELGEDNTGGYDDSNALVLPSQKRATKIKVEHKQNVKILTKKQRKRLQAIVDKKKKKEGMEVNQLVRKLRRTFPYKKKEDAEIKTTINENAKGTEETVCQDTEKCDTDDEFDMKKAIRNVKKSKKKFLSQLALPKINLDDYKLPGDDTEADLLENQDSDSENNQQEDDLDNEDEIDLMKMRRHLRQKQPLWFCLCIPTIN</sequence>
<name>A0A4C1TEZ7_EUMVA</name>
<proteinExistence type="predicted"/>
<dbReference type="EMBL" id="BGZK01004990">
    <property type="protein sequence ID" value="GBP11987.1"/>
    <property type="molecule type" value="Genomic_DNA"/>
</dbReference>
<organism evidence="2 3">
    <name type="scientific">Eumeta variegata</name>
    <name type="common">Bagworm moth</name>
    <name type="synonym">Eumeta japonica</name>
    <dbReference type="NCBI Taxonomy" id="151549"/>
    <lineage>
        <taxon>Eukaryota</taxon>
        <taxon>Metazoa</taxon>
        <taxon>Ecdysozoa</taxon>
        <taxon>Arthropoda</taxon>
        <taxon>Hexapoda</taxon>
        <taxon>Insecta</taxon>
        <taxon>Pterygota</taxon>
        <taxon>Neoptera</taxon>
        <taxon>Endopterygota</taxon>
        <taxon>Lepidoptera</taxon>
        <taxon>Glossata</taxon>
        <taxon>Ditrysia</taxon>
        <taxon>Tineoidea</taxon>
        <taxon>Psychidae</taxon>
        <taxon>Oiketicinae</taxon>
        <taxon>Eumeta</taxon>
    </lineage>
</organism>
<evidence type="ECO:0000256" key="1">
    <source>
        <dbReference type="SAM" id="MobiDB-lite"/>
    </source>
</evidence>
<reference evidence="2 3" key="1">
    <citation type="journal article" date="2019" name="Commun. Biol.">
        <title>The bagworm genome reveals a unique fibroin gene that provides high tensile strength.</title>
        <authorList>
            <person name="Kono N."/>
            <person name="Nakamura H."/>
            <person name="Ohtoshi R."/>
            <person name="Tomita M."/>
            <person name="Numata K."/>
            <person name="Arakawa K."/>
        </authorList>
    </citation>
    <scope>NUCLEOTIDE SEQUENCE [LARGE SCALE GENOMIC DNA]</scope>
</reference>
<keyword evidence="2" id="KW-0547">Nucleotide-binding</keyword>
<keyword evidence="2" id="KW-0378">Hydrolase</keyword>
<evidence type="ECO:0000313" key="3">
    <source>
        <dbReference type="Proteomes" id="UP000299102"/>
    </source>
</evidence>
<evidence type="ECO:0000313" key="2">
    <source>
        <dbReference type="EMBL" id="GBP11987.1"/>
    </source>
</evidence>
<keyword evidence="2" id="KW-0067">ATP-binding</keyword>
<keyword evidence="2" id="KW-0347">Helicase</keyword>
<comment type="caution">
    <text evidence="2">The sequence shown here is derived from an EMBL/GenBank/DDBJ whole genome shotgun (WGS) entry which is preliminary data.</text>
</comment>
<dbReference type="AlphaFoldDB" id="A0A4C1TEZ7"/>
<gene>
    <name evidence="2" type="primary">kz</name>
    <name evidence="2" type="ORF">EVAR_72139_1</name>
</gene>
<dbReference type="STRING" id="151549.A0A4C1TEZ7"/>